<comment type="caution">
    <text evidence="1">The sequence shown here is derived from an EMBL/GenBank/DDBJ whole genome shotgun (WGS) entry which is preliminary data.</text>
</comment>
<dbReference type="EMBL" id="LAZR01001224">
    <property type="protein sequence ID" value="KKN48389.1"/>
    <property type="molecule type" value="Genomic_DNA"/>
</dbReference>
<sequence length="65" mass="7666">MNYEIRRQKMGYHYSCEDSDWSIETDYHNYNIYVVPPTNENDFAALKQFGIAIGRAVADMKKDIK</sequence>
<name>A0A0F9R0W9_9ZZZZ</name>
<dbReference type="AlphaFoldDB" id="A0A0F9R0W9"/>
<protein>
    <submittedName>
        <fullName evidence="1">Uncharacterized protein</fullName>
    </submittedName>
</protein>
<proteinExistence type="predicted"/>
<organism evidence="1">
    <name type="scientific">marine sediment metagenome</name>
    <dbReference type="NCBI Taxonomy" id="412755"/>
    <lineage>
        <taxon>unclassified sequences</taxon>
        <taxon>metagenomes</taxon>
        <taxon>ecological metagenomes</taxon>
    </lineage>
</organism>
<gene>
    <name evidence="1" type="ORF">LCGC14_0653360</name>
</gene>
<reference evidence="1" key="1">
    <citation type="journal article" date="2015" name="Nature">
        <title>Complex archaea that bridge the gap between prokaryotes and eukaryotes.</title>
        <authorList>
            <person name="Spang A."/>
            <person name="Saw J.H."/>
            <person name="Jorgensen S.L."/>
            <person name="Zaremba-Niedzwiedzka K."/>
            <person name="Martijn J."/>
            <person name="Lind A.E."/>
            <person name="van Eijk R."/>
            <person name="Schleper C."/>
            <person name="Guy L."/>
            <person name="Ettema T.J."/>
        </authorList>
    </citation>
    <scope>NUCLEOTIDE SEQUENCE</scope>
</reference>
<accession>A0A0F9R0W9</accession>
<evidence type="ECO:0000313" key="1">
    <source>
        <dbReference type="EMBL" id="KKN48389.1"/>
    </source>
</evidence>